<accession>A0ABW6FPY3</accession>
<dbReference type="EMBL" id="JBHXIJ010000186">
    <property type="protein sequence ID" value="MFD5101781.1"/>
    <property type="molecule type" value="Genomic_DNA"/>
</dbReference>
<proteinExistence type="predicted"/>
<organism evidence="1 2">
    <name type="scientific">Streptomyces albidochromogenes</name>
    <dbReference type="NCBI Taxonomy" id="329524"/>
    <lineage>
        <taxon>Bacteria</taxon>
        <taxon>Bacillati</taxon>
        <taxon>Actinomycetota</taxon>
        <taxon>Actinomycetes</taxon>
        <taxon>Kitasatosporales</taxon>
        <taxon>Streptomycetaceae</taxon>
        <taxon>Streptomyces</taxon>
    </lineage>
</organism>
<name>A0ABW6FPY3_9ACTN</name>
<gene>
    <name evidence="1" type="ORF">ACFWJN_22840</name>
</gene>
<dbReference type="RefSeq" id="WP_386717680.1">
    <property type="nucleotide sequence ID" value="NZ_JBHXIJ010000186.1"/>
</dbReference>
<dbReference type="Proteomes" id="UP001598448">
    <property type="component" value="Unassembled WGS sequence"/>
</dbReference>
<evidence type="ECO:0000313" key="1">
    <source>
        <dbReference type="EMBL" id="MFD5101781.1"/>
    </source>
</evidence>
<keyword evidence="2" id="KW-1185">Reference proteome</keyword>
<sequence length="64" mass="7081">MNRPLVLVVDDAAAVLAASPEARALVDDLLRTGRRNGLVVRSEDRRPLWQYPTPDALENAAEQQ</sequence>
<comment type="caution">
    <text evidence="1">The sequence shown here is derived from an EMBL/GenBank/DDBJ whole genome shotgun (WGS) entry which is preliminary data.</text>
</comment>
<protein>
    <submittedName>
        <fullName evidence="1">Uncharacterized protein</fullName>
    </submittedName>
</protein>
<reference evidence="1 2" key="1">
    <citation type="submission" date="2024-09" db="EMBL/GenBank/DDBJ databases">
        <title>The Natural Products Discovery Center: Release of the First 8490 Sequenced Strains for Exploring Actinobacteria Biosynthetic Diversity.</title>
        <authorList>
            <person name="Kalkreuter E."/>
            <person name="Kautsar S.A."/>
            <person name="Yang D."/>
            <person name="Bader C.D."/>
            <person name="Teijaro C.N."/>
            <person name="Fluegel L."/>
            <person name="Davis C.M."/>
            <person name="Simpson J.R."/>
            <person name="Lauterbach L."/>
            <person name="Steele A.D."/>
            <person name="Gui C."/>
            <person name="Meng S."/>
            <person name="Li G."/>
            <person name="Viehrig K."/>
            <person name="Ye F."/>
            <person name="Su P."/>
            <person name="Kiefer A.F."/>
            <person name="Nichols A."/>
            <person name="Cepeda A.J."/>
            <person name="Yan W."/>
            <person name="Fan B."/>
            <person name="Jiang Y."/>
            <person name="Adhikari A."/>
            <person name="Zheng C.-J."/>
            <person name="Schuster L."/>
            <person name="Cowan T.M."/>
            <person name="Smanski M.J."/>
            <person name="Chevrette M.G."/>
            <person name="De Carvalho L.P.S."/>
            <person name="Shen B."/>
        </authorList>
    </citation>
    <scope>NUCLEOTIDE SEQUENCE [LARGE SCALE GENOMIC DNA]</scope>
    <source>
        <strain evidence="1 2">NPDC058348</strain>
    </source>
</reference>
<evidence type="ECO:0000313" key="2">
    <source>
        <dbReference type="Proteomes" id="UP001598448"/>
    </source>
</evidence>